<evidence type="ECO:0000256" key="8">
    <source>
        <dbReference type="ARBA" id="ARBA00023052"/>
    </source>
</evidence>
<keyword evidence="5 10" id="KW-0479">Metal-binding</keyword>
<keyword evidence="7 10" id="KW-0784">Thiamine biosynthesis</keyword>
<evidence type="ECO:0000259" key="11">
    <source>
        <dbReference type="SMART" id="SM00861"/>
    </source>
</evidence>
<dbReference type="InterPro" id="IPR033248">
    <property type="entry name" value="Transketolase_C"/>
</dbReference>
<feature type="binding site" evidence="10">
    <location>
        <position position="247"/>
    </location>
    <ligand>
        <name>thiamine diphosphate</name>
        <dbReference type="ChEBI" id="CHEBI:58937"/>
    </ligand>
</feature>
<comment type="cofactor">
    <cofactor evidence="10">
        <name>Mg(2+)</name>
        <dbReference type="ChEBI" id="CHEBI:18420"/>
    </cofactor>
    <text evidence="10">Binds 1 Mg(2+) ion per subunit.</text>
</comment>
<feature type="binding site" evidence="10">
    <location>
        <position position="146"/>
    </location>
    <ligand>
        <name>thiamine diphosphate</name>
        <dbReference type="ChEBI" id="CHEBI:58937"/>
    </ligand>
</feature>
<dbReference type="EC" id="2.2.1.7" evidence="10"/>
<keyword evidence="8 10" id="KW-0786">Thiamine pyrophosphate</keyword>
<proteinExistence type="inferred from homology"/>
<feature type="domain" description="Transketolase-like pyrimidine-binding" evidence="11">
    <location>
        <begin position="387"/>
        <end position="553"/>
    </location>
</feature>
<dbReference type="Pfam" id="PF13292">
    <property type="entry name" value="DXP_synthase_N"/>
    <property type="match status" value="1"/>
</dbReference>
<accession>A0A6N2S7M8</accession>
<evidence type="ECO:0000313" key="12">
    <source>
        <dbReference type="EMBL" id="VYS89673.1"/>
    </source>
</evidence>
<comment type="function">
    <text evidence="10">Catalyzes the acyloin condensation reaction between C atoms 2 and 3 of pyruvate and glyceraldehyde 3-phosphate to yield 1-deoxy-D-xylulose-5-phosphate (DXP).</text>
</comment>
<evidence type="ECO:0000256" key="3">
    <source>
        <dbReference type="ARBA" id="ARBA00011738"/>
    </source>
</evidence>
<dbReference type="InterPro" id="IPR005475">
    <property type="entry name" value="Transketolase-like_Pyr-bd"/>
</dbReference>
<evidence type="ECO:0000256" key="7">
    <source>
        <dbReference type="ARBA" id="ARBA00022977"/>
    </source>
</evidence>
<dbReference type="InterPro" id="IPR020826">
    <property type="entry name" value="Transketolase_BS"/>
</dbReference>
<dbReference type="CDD" id="cd02007">
    <property type="entry name" value="TPP_DXS"/>
    <property type="match status" value="1"/>
</dbReference>
<dbReference type="InterPro" id="IPR049557">
    <property type="entry name" value="Transketolase_CS"/>
</dbReference>
<dbReference type="GO" id="GO:0030976">
    <property type="term" value="F:thiamine pyrophosphate binding"/>
    <property type="evidence" value="ECO:0007669"/>
    <property type="project" value="UniProtKB-UniRule"/>
</dbReference>
<feature type="binding site" evidence="10">
    <location>
        <position position="440"/>
    </location>
    <ligand>
        <name>thiamine diphosphate</name>
        <dbReference type="ChEBI" id="CHEBI:58937"/>
    </ligand>
</feature>
<dbReference type="InterPro" id="IPR003832">
    <property type="entry name" value="DUF212"/>
</dbReference>
<dbReference type="UniPathway" id="UPA00064">
    <property type="reaction ID" value="UER00091"/>
</dbReference>
<feature type="binding site" evidence="10">
    <location>
        <position position="358"/>
    </location>
    <ligand>
        <name>thiamine diphosphate</name>
        <dbReference type="ChEBI" id="CHEBI:58937"/>
    </ligand>
</feature>
<dbReference type="SUPFAM" id="SSF52518">
    <property type="entry name" value="Thiamin diphosphate-binding fold (THDP-binding)"/>
    <property type="match status" value="1"/>
</dbReference>
<comment type="pathway">
    <text evidence="1 10">Metabolic intermediate biosynthesis; 1-deoxy-D-xylulose 5-phosphate biosynthesis; 1-deoxy-D-xylulose 5-phosphate from D-glyceraldehyde 3-phosphate and pyruvate: step 1/1.</text>
</comment>
<dbReference type="GO" id="GO:0000287">
    <property type="term" value="F:magnesium ion binding"/>
    <property type="evidence" value="ECO:0007669"/>
    <property type="project" value="UniProtKB-UniRule"/>
</dbReference>
<dbReference type="PROSITE" id="PS00802">
    <property type="entry name" value="TRANSKETOLASE_2"/>
    <property type="match status" value="1"/>
</dbReference>
<dbReference type="GO" id="GO:0016114">
    <property type="term" value="P:terpenoid biosynthetic process"/>
    <property type="evidence" value="ECO:0007669"/>
    <property type="project" value="UniProtKB-UniRule"/>
</dbReference>
<dbReference type="PANTHER" id="PTHR43322:SF5">
    <property type="entry name" value="1-DEOXY-D-XYLULOSE-5-PHOSPHATE SYNTHASE, CHLOROPLASTIC"/>
    <property type="match status" value="1"/>
</dbReference>
<gene>
    <name evidence="12" type="primary">dxs_1</name>
    <name evidence="10" type="synonym">dxs</name>
    <name evidence="12" type="ORF">AULFYP135_00812</name>
</gene>
<dbReference type="EMBL" id="CACRSL010000003">
    <property type="protein sequence ID" value="VYS89673.1"/>
    <property type="molecule type" value="Genomic_DNA"/>
</dbReference>
<dbReference type="SUPFAM" id="SSF52922">
    <property type="entry name" value="TK C-terminal domain-like"/>
    <property type="match status" value="1"/>
</dbReference>
<dbReference type="Gene3D" id="3.40.50.970">
    <property type="match status" value="2"/>
</dbReference>
<dbReference type="InterPro" id="IPR029061">
    <property type="entry name" value="THDP-binding"/>
</dbReference>
<sequence length="691" mass="75196">METLRFLTSNYLIDVAFVAWLSAQVLKTLLYYLDTNTFRAERLVGSGGMPSAHSALVCSIAVGMSRKMGFVKPTSVLDTIHQPSDIKKLTPQELPALCREIRRELVSTLSRTGGHLASNLGTVELTVALHRVFESPHDQIVWDVGHQSYTHKLLTGRRDRFSTLRQEGGLSGFPKHQESEHDAFLAGHSSTSISAAYGLVTAKRLQGDDGHVVAVIGDGAFTSGLAYEGMNNAGRSRDNLIIVLNDNEMSISKNVGALAKYLAVIRSKPEYFKVKDFTESTLKKIPVVGEKLRDSISASKSAFKQLLYHSNFFEDFGYVYLGPVNGHDVDSLCEVLERAKSLHMPVLVHIETTKGKGYSPAERNPGAFHGVSKFEIKTGEPLKKGGENFSSVFGRELTRLAREDKRICAITAAMQDGTGLDGFAQEFRPQGRFFDVGIAESHAVTFSCGLAANGMLPVFAVYSTFLQRSYDQVLHDASIEQKHIVLAVDRAGIVGDDGETHQGVFDVAMLSSIPGIIIYSPASFRQLTRCLRSALYEDAGVVAVRYPRGGEPAFPPGYPDQGGDYSYYGGGETLIVTYGRLSAEAAQAVELLKGQGKKVSLLALTKIFPLSEEVLALVSSHQEVLFVEEGIRSGSIGEHLASRLVERGYRGKFTLRAIENQFVPQASIPSALHSLGLDAQGIANTIIGESL</sequence>
<dbReference type="PANTHER" id="PTHR43322">
    <property type="entry name" value="1-D-DEOXYXYLULOSE 5-PHOSPHATE SYNTHASE-RELATED"/>
    <property type="match status" value="1"/>
</dbReference>
<dbReference type="GO" id="GO:0009228">
    <property type="term" value="P:thiamine biosynthetic process"/>
    <property type="evidence" value="ECO:0007669"/>
    <property type="project" value="UniProtKB-UniRule"/>
</dbReference>
<dbReference type="Pfam" id="PF02681">
    <property type="entry name" value="DUF212"/>
    <property type="match status" value="1"/>
</dbReference>
<dbReference type="GO" id="GO:0008661">
    <property type="term" value="F:1-deoxy-D-xylulose-5-phosphate synthase activity"/>
    <property type="evidence" value="ECO:0007669"/>
    <property type="project" value="UniProtKB-UniRule"/>
</dbReference>
<dbReference type="SMART" id="SM00861">
    <property type="entry name" value="Transket_pyr"/>
    <property type="match status" value="1"/>
</dbReference>
<comment type="subunit">
    <text evidence="3 10">Homodimer.</text>
</comment>
<keyword evidence="6 10" id="KW-0460">Magnesium</keyword>
<dbReference type="HAMAP" id="MF_00315">
    <property type="entry name" value="DXP_synth"/>
    <property type="match status" value="1"/>
</dbReference>
<evidence type="ECO:0000256" key="4">
    <source>
        <dbReference type="ARBA" id="ARBA00022679"/>
    </source>
</evidence>
<evidence type="ECO:0000256" key="6">
    <source>
        <dbReference type="ARBA" id="ARBA00022842"/>
    </source>
</evidence>
<comment type="catalytic activity">
    <reaction evidence="10">
        <text>D-glyceraldehyde 3-phosphate + pyruvate + H(+) = 1-deoxy-D-xylulose 5-phosphate + CO2</text>
        <dbReference type="Rhea" id="RHEA:12605"/>
        <dbReference type="ChEBI" id="CHEBI:15361"/>
        <dbReference type="ChEBI" id="CHEBI:15378"/>
        <dbReference type="ChEBI" id="CHEBI:16526"/>
        <dbReference type="ChEBI" id="CHEBI:57792"/>
        <dbReference type="ChEBI" id="CHEBI:59776"/>
        <dbReference type="EC" id="2.2.1.7"/>
    </reaction>
</comment>
<dbReference type="NCBIfam" id="NF003933">
    <property type="entry name" value="PRK05444.2-2"/>
    <property type="match status" value="1"/>
</dbReference>
<evidence type="ECO:0000256" key="9">
    <source>
        <dbReference type="ARBA" id="ARBA00023229"/>
    </source>
</evidence>
<evidence type="ECO:0000256" key="5">
    <source>
        <dbReference type="ARBA" id="ARBA00022723"/>
    </source>
</evidence>
<dbReference type="GO" id="GO:0019288">
    <property type="term" value="P:isopentenyl diphosphate biosynthetic process, methylerythritol 4-phosphate pathway"/>
    <property type="evidence" value="ECO:0007669"/>
    <property type="project" value="TreeGrafter"/>
</dbReference>
<reference evidence="12" key="1">
    <citation type="submission" date="2019-11" db="EMBL/GenBank/DDBJ databases">
        <authorList>
            <person name="Feng L."/>
        </authorList>
    </citation>
    <scope>NUCLEOTIDE SEQUENCE</scope>
    <source>
        <strain evidence="12">AundefinedLFYP135</strain>
    </source>
</reference>
<feature type="binding site" evidence="10">
    <location>
        <begin position="219"/>
        <end position="220"/>
    </location>
    <ligand>
        <name>thiamine diphosphate</name>
        <dbReference type="ChEBI" id="CHEBI:58937"/>
    </ligand>
</feature>
<dbReference type="InterPro" id="IPR005477">
    <property type="entry name" value="Dxylulose-5-P_synthase"/>
</dbReference>
<dbReference type="PROSITE" id="PS00801">
    <property type="entry name" value="TRANSKETOLASE_1"/>
    <property type="match status" value="1"/>
</dbReference>
<organism evidence="12">
    <name type="scientific">uncultured Anaerotruncus sp</name>
    <dbReference type="NCBI Taxonomy" id="905011"/>
    <lineage>
        <taxon>Bacteria</taxon>
        <taxon>Bacillati</taxon>
        <taxon>Bacillota</taxon>
        <taxon>Clostridia</taxon>
        <taxon>Eubacteriales</taxon>
        <taxon>Oscillospiraceae</taxon>
        <taxon>Anaerotruncus</taxon>
        <taxon>environmental samples</taxon>
    </lineage>
</organism>
<protein>
    <recommendedName>
        <fullName evidence="10">1-deoxy-D-xylulose-5-phosphate synthase</fullName>
        <ecNumber evidence="10">2.2.1.7</ecNumber>
    </recommendedName>
    <alternativeName>
        <fullName evidence="10">1-deoxyxylulose-5-phosphate synthase</fullName>
        <shortName evidence="10">DXP synthase</shortName>
        <shortName evidence="10">DXPS</shortName>
    </alternativeName>
</protein>
<evidence type="ECO:0000256" key="2">
    <source>
        <dbReference type="ARBA" id="ARBA00011081"/>
    </source>
</evidence>
<evidence type="ECO:0000256" key="1">
    <source>
        <dbReference type="ARBA" id="ARBA00004980"/>
    </source>
</evidence>
<dbReference type="CDD" id="cd07033">
    <property type="entry name" value="TPP_PYR_DXS_TK_like"/>
    <property type="match status" value="1"/>
</dbReference>
<dbReference type="GO" id="GO:0005829">
    <property type="term" value="C:cytosol"/>
    <property type="evidence" value="ECO:0007669"/>
    <property type="project" value="TreeGrafter"/>
</dbReference>
<comment type="similarity">
    <text evidence="2 10">Belongs to the transketolase family. DXPS subfamily.</text>
</comment>
<feature type="binding site" evidence="10">
    <location>
        <position position="247"/>
    </location>
    <ligand>
        <name>Mg(2+)</name>
        <dbReference type="ChEBI" id="CHEBI:18420"/>
    </ligand>
</feature>
<comment type="cofactor">
    <cofactor evidence="10">
        <name>thiamine diphosphate</name>
        <dbReference type="ChEBI" id="CHEBI:58937"/>
    </cofactor>
    <text evidence="10">Binds 1 thiamine pyrophosphate per subunit.</text>
</comment>
<evidence type="ECO:0000256" key="10">
    <source>
        <dbReference type="HAMAP-Rule" id="MF_00315"/>
    </source>
</evidence>
<dbReference type="NCBIfam" id="TIGR00204">
    <property type="entry name" value="dxs"/>
    <property type="match status" value="1"/>
</dbReference>
<feature type="binding site" evidence="10">
    <location>
        <position position="218"/>
    </location>
    <ligand>
        <name>Mg(2+)</name>
        <dbReference type="ChEBI" id="CHEBI:18420"/>
    </ligand>
</feature>
<name>A0A6N2S7M8_9FIRM</name>
<dbReference type="Pfam" id="PF02780">
    <property type="entry name" value="Transketolase_C"/>
    <property type="match status" value="1"/>
</dbReference>
<dbReference type="InterPro" id="IPR009014">
    <property type="entry name" value="Transketo_C/PFOR_II"/>
</dbReference>
<feature type="binding site" evidence="10">
    <location>
        <begin position="187"/>
        <end position="189"/>
    </location>
    <ligand>
        <name>thiamine diphosphate</name>
        <dbReference type="ChEBI" id="CHEBI:58937"/>
    </ligand>
</feature>
<keyword evidence="4 10" id="KW-0808">Transferase</keyword>
<dbReference type="Gene3D" id="3.40.50.920">
    <property type="match status" value="1"/>
</dbReference>
<dbReference type="Pfam" id="PF02779">
    <property type="entry name" value="Transket_pyr"/>
    <property type="match status" value="1"/>
</dbReference>
<keyword evidence="9 10" id="KW-0414">Isoprene biosynthesis</keyword>
<dbReference type="AlphaFoldDB" id="A0A6N2S7M8"/>